<dbReference type="Proteomes" id="UP000321513">
    <property type="component" value="Unassembled WGS sequence"/>
</dbReference>
<proteinExistence type="predicted"/>
<organism evidence="1 2">
    <name type="scientific">Segetibacter aerophilus</name>
    <dbReference type="NCBI Taxonomy" id="670293"/>
    <lineage>
        <taxon>Bacteria</taxon>
        <taxon>Pseudomonadati</taxon>
        <taxon>Bacteroidota</taxon>
        <taxon>Chitinophagia</taxon>
        <taxon>Chitinophagales</taxon>
        <taxon>Chitinophagaceae</taxon>
        <taxon>Segetibacter</taxon>
    </lineage>
</organism>
<evidence type="ECO:0000313" key="1">
    <source>
        <dbReference type="EMBL" id="GEO11900.1"/>
    </source>
</evidence>
<keyword evidence="2" id="KW-1185">Reference proteome</keyword>
<dbReference type="AlphaFoldDB" id="A0A512BIW2"/>
<reference evidence="1 2" key="1">
    <citation type="submission" date="2019-07" db="EMBL/GenBank/DDBJ databases">
        <title>Whole genome shotgun sequence of Segetibacter aerophilus NBRC 106135.</title>
        <authorList>
            <person name="Hosoyama A."/>
            <person name="Uohara A."/>
            <person name="Ohji S."/>
            <person name="Ichikawa N."/>
        </authorList>
    </citation>
    <scope>NUCLEOTIDE SEQUENCE [LARGE SCALE GENOMIC DNA]</scope>
    <source>
        <strain evidence="1 2">NBRC 106135</strain>
    </source>
</reference>
<sequence length="60" mass="7230">MVTLVKEKQYIYQNARLCFFFQSRYRTGKDTTTIVRIDTKRFADERNVPKDIARKTKPRS</sequence>
<protein>
    <submittedName>
        <fullName evidence="1">Uncharacterized protein</fullName>
    </submittedName>
</protein>
<dbReference type="EMBL" id="BJYT01000032">
    <property type="protein sequence ID" value="GEO11900.1"/>
    <property type="molecule type" value="Genomic_DNA"/>
</dbReference>
<comment type="caution">
    <text evidence="1">The sequence shown here is derived from an EMBL/GenBank/DDBJ whole genome shotgun (WGS) entry which is preliminary data.</text>
</comment>
<evidence type="ECO:0000313" key="2">
    <source>
        <dbReference type="Proteomes" id="UP000321513"/>
    </source>
</evidence>
<gene>
    <name evidence="1" type="ORF">SAE01_43960</name>
</gene>
<accession>A0A512BIW2</accession>
<name>A0A512BIW2_9BACT</name>